<dbReference type="PATRIC" id="fig|1036673.3.peg.5580"/>
<evidence type="ECO:0000256" key="2">
    <source>
        <dbReference type="ARBA" id="ARBA00022692"/>
    </source>
</evidence>
<dbReference type="Proteomes" id="UP000006620">
    <property type="component" value="Chromosome"/>
</dbReference>
<evidence type="ECO:0000313" key="7">
    <source>
        <dbReference type="EMBL" id="AEI44520.1"/>
    </source>
</evidence>
<reference evidence="8" key="1">
    <citation type="submission" date="2011-06" db="EMBL/GenBank/DDBJ databases">
        <title>Complete genome sequence of Paenibacillus mucilaginosus KNP414.</title>
        <authorList>
            <person name="Wang J."/>
            <person name="Hu S."/>
            <person name="Hu X."/>
            <person name="Zhang B."/>
            <person name="Dong D."/>
            <person name="Zhang S."/>
            <person name="Zhao K."/>
            <person name="Wu D."/>
        </authorList>
    </citation>
    <scope>NUCLEOTIDE SEQUENCE [LARGE SCALE GENOMIC DNA]</scope>
    <source>
        <strain evidence="8">KNP414</strain>
    </source>
</reference>
<feature type="transmembrane region" description="Helical" evidence="6">
    <location>
        <begin position="225"/>
        <end position="243"/>
    </location>
</feature>
<dbReference type="GO" id="GO:0005886">
    <property type="term" value="C:plasma membrane"/>
    <property type="evidence" value="ECO:0007669"/>
    <property type="project" value="TreeGrafter"/>
</dbReference>
<keyword evidence="4 6" id="KW-1133">Transmembrane helix</keyword>
<keyword evidence="7" id="KW-0131">Cell cycle</keyword>
<dbReference type="GO" id="GO:0008360">
    <property type="term" value="P:regulation of cell shape"/>
    <property type="evidence" value="ECO:0007669"/>
    <property type="project" value="UniProtKB-KW"/>
</dbReference>
<dbReference type="PANTHER" id="PTHR30474">
    <property type="entry name" value="CELL CYCLE PROTEIN"/>
    <property type="match status" value="1"/>
</dbReference>
<keyword evidence="2 6" id="KW-0812">Transmembrane</keyword>
<dbReference type="HOGENOM" id="CLU_029243_7_0_9"/>
<comment type="subcellular location">
    <subcellularLocation>
        <location evidence="1">Membrane</location>
        <topology evidence="1">Multi-pass membrane protein</topology>
    </subcellularLocation>
</comment>
<feature type="transmembrane region" description="Helical" evidence="6">
    <location>
        <begin position="328"/>
        <end position="353"/>
    </location>
</feature>
<accession>F8FEC1</accession>
<dbReference type="EMBL" id="CP002869">
    <property type="protein sequence ID" value="AEI44520.1"/>
    <property type="molecule type" value="Genomic_DNA"/>
</dbReference>
<dbReference type="Pfam" id="PF01098">
    <property type="entry name" value="FTSW_RODA_SPOVE"/>
    <property type="match status" value="1"/>
</dbReference>
<feature type="transmembrane region" description="Helical" evidence="6">
    <location>
        <begin position="169"/>
        <end position="191"/>
    </location>
</feature>
<name>F8FEC1_PAEMK</name>
<evidence type="ECO:0000256" key="1">
    <source>
        <dbReference type="ARBA" id="ARBA00004141"/>
    </source>
</evidence>
<reference evidence="7 8" key="2">
    <citation type="journal article" date="2013" name="Genome Announc.">
        <title>Genome Sequence of Growth-Improving Paenibacillus mucilaginosus Strain KNP414.</title>
        <authorList>
            <person name="Lu J.J."/>
            <person name="Wang J.F."/>
            <person name="Hu X.F."/>
        </authorList>
    </citation>
    <scope>NUCLEOTIDE SEQUENCE [LARGE SCALE GENOMIC DNA]</scope>
    <source>
        <strain evidence="7 8">KNP414</strain>
    </source>
</reference>
<protein>
    <submittedName>
        <fullName evidence="7">Cell division membrane protein-like protein</fullName>
    </submittedName>
</protein>
<feature type="transmembrane region" description="Helical" evidence="6">
    <location>
        <begin position="374"/>
        <end position="395"/>
    </location>
</feature>
<evidence type="ECO:0000256" key="6">
    <source>
        <dbReference type="SAM" id="Phobius"/>
    </source>
</evidence>
<dbReference type="KEGG" id="pms:KNP414_05996"/>
<dbReference type="PANTHER" id="PTHR30474:SF1">
    <property type="entry name" value="PEPTIDOGLYCAN GLYCOSYLTRANSFERASE MRDB"/>
    <property type="match status" value="1"/>
</dbReference>
<feature type="transmembrane region" description="Helical" evidence="6">
    <location>
        <begin position="81"/>
        <end position="101"/>
    </location>
</feature>
<evidence type="ECO:0000256" key="5">
    <source>
        <dbReference type="ARBA" id="ARBA00023136"/>
    </source>
</evidence>
<dbReference type="InterPro" id="IPR047928">
    <property type="entry name" value="Perm_prefix_1"/>
</dbReference>
<gene>
    <name evidence="7" type="ordered locus">KNP414_05996</name>
</gene>
<feature type="transmembrane region" description="Helical" evidence="6">
    <location>
        <begin position="407"/>
        <end position="424"/>
    </location>
</feature>
<evidence type="ECO:0000256" key="3">
    <source>
        <dbReference type="ARBA" id="ARBA00022960"/>
    </source>
</evidence>
<dbReference type="AlphaFoldDB" id="F8FEC1"/>
<dbReference type="GO" id="GO:0051301">
    <property type="term" value="P:cell division"/>
    <property type="evidence" value="ECO:0007669"/>
    <property type="project" value="UniProtKB-KW"/>
</dbReference>
<proteinExistence type="predicted"/>
<dbReference type="InterPro" id="IPR001182">
    <property type="entry name" value="FtsW/RodA"/>
</dbReference>
<dbReference type="GO" id="GO:0015648">
    <property type="term" value="F:lipid-linked peptidoglycan transporter activity"/>
    <property type="evidence" value="ECO:0007669"/>
    <property type="project" value="TreeGrafter"/>
</dbReference>
<keyword evidence="3" id="KW-0133">Cell shape</keyword>
<evidence type="ECO:0000256" key="4">
    <source>
        <dbReference type="ARBA" id="ARBA00022989"/>
    </source>
</evidence>
<organism evidence="7 8">
    <name type="scientific">Paenibacillus mucilaginosus (strain KNP414)</name>
    <dbReference type="NCBI Taxonomy" id="1036673"/>
    <lineage>
        <taxon>Bacteria</taxon>
        <taxon>Bacillati</taxon>
        <taxon>Bacillota</taxon>
        <taxon>Bacilli</taxon>
        <taxon>Bacillales</taxon>
        <taxon>Paenibacillaceae</taxon>
        <taxon>Paenibacillus</taxon>
    </lineage>
</organism>
<keyword evidence="7" id="KW-0132">Cell division</keyword>
<dbReference type="RefSeq" id="WP_013919666.1">
    <property type="nucleotide sequence ID" value="NC_015690.1"/>
</dbReference>
<evidence type="ECO:0000313" key="8">
    <source>
        <dbReference type="Proteomes" id="UP000006620"/>
    </source>
</evidence>
<feature type="transmembrane region" description="Helical" evidence="6">
    <location>
        <begin position="203"/>
        <end position="219"/>
    </location>
</feature>
<dbReference type="NCBIfam" id="NF038403">
    <property type="entry name" value="perm_prefix_1"/>
    <property type="match status" value="1"/>
</dbReference>
<sequence>MIREQEEVRSYLTQVISKVRAKEIHHEIRQELEGHIEELALEKESEGCTREEAVRWAVGQMGDPFEVGRDLHRIHRPRMNWGLLAGVLLFVLCGAMAMRAVDAGSGTGSTGLLQFKVIGAAIGIGVMLLICRWDYRKLENGSKGLYLLGLLAGAACWNNTVIYHGSSKIVFLGPFLLDGMLVGGLLVCSAAGGLRSWWENKRWFWLKSWTAYVLLPSLLFIKLHWYLGLAVYLTGYTMMLLLITRAPAKSILPTCGPLLGFGIFALTAADQASRYYTRLQAFWSPGSVSQDASYQMMKMEEGIRSAGWWGQGLGPQQHHLPGYMQESVLAYLIYTYGWGFGILVVFLGCLLVIRLWSAALSVHDRFGKLLSSGLAGMLSFQFGYGILMTFGWLPIVSISIPFLSASNDYMIIQCAFIGLILGVYRRKDLVRAPSGPVRR</sequence>
<feature type="transmembrane region" description="Helical" evidence="6">
    <location>
        <begin position="250"/>
        <end position="269"/>
    </location>
</feature>
<keyword evidence="5 6" id="KW-0472">Membrane</keyword>
<feature type="transmembrane region" description="Helical" evidence="6">
    <location>
        <begin position="113"/>
        <end position="133"/>
    </location>
</feature>
<feature type="transmembrane region" description="Helical" evidence="6">
    <location>
        <begin position="145"/>
        <end position="163"/>
    </location>
</feature>
<dbReference type="GO" id="GO:0032153">
    <property type="term" value="C:cell division site"/>
    <property type="evidence" value="ECO:0007669"/>
    <property type="project" value="TreeGrafter"/>
</dbReference>